<evidence type="ECO:0000313" key="2">
    <source>
        <dbReference type="Proteomes" id="UP000324800"/>
    </source>
</evidence>
<protein>
    <submittedName>
        <fullName evidence="1">Uncharacterized protein</fullName>
    </submittedName>
</protein>
<sequence>TPTAVASTIKAKNYIKTITYDNSQEDFVEKWLDQVFSEALQIRSDNKFTDEVPQRYEVPIIGFDCLKSATTLIFMNLKSNKYEIIDRPGPRSCPIHIIVKSTENSIHLKFIDAKNYVSADMELDDFLRDIGKVEPCESLIKESWLLLSAIDNRIKDYTDYHIDLLQNASLAKLSCLKKYAYCYKNFNISSCYNPEDKANPFDLSMRYWKSKVNSYNEQDKRKKRRIDHNITYDDYQHFHDVFLTQRCHMCQARFTYNNKPTLDRIVNEKSHTKINVLPCCPYCNNLPMTISNQEVYDSLRNDMRNIKISDCAIRKPYLRIASQLNQKRRDVNAQHHYKWLTLQQIIQNMDYIHVTDDDTDSLCLAIAH</sequence>
<gene>
    <name evidence="1" type="ORF">EZS28_034064</name>
</gene>
<dbReference type="Gene3D" id="3.30.40.220">
    <property type="match status" value="1"/>
</dbReference>
<evidence type="ECO:0000313" key="1">
    <source>
        <dbReference type="EMBL" id="KAA6370409.1"/>
    </source>
</evidence>
<comment type="caution">
    <text evidence="1">The sequence shown here is derived from an EMBL/GenBank/DDBJ whole genome shotgun (WGS) entry which is preliminary data.</text>
</comment>
<accession>A0A5J4UIK4</accession>
<proteinExistence type="predicted"/>
<reference evidence="1 2" key="1">
    <citation type="submission" date="2019-03" db="EMBL/GenBank/DDBJ databases">
        <title>Single cell metagenomics reveals metabolic interactions within the superorganism composed of flagellate Streblomastix strix and complex community of Bacteroidetes bacteria on its surface.</title>
        <authorList>
            <person name="Treitli S.C."/>
            <person name="Kolisko M."/>
            <person name="Husnik F."/>
            <person name="Keeling P."/>
            <person name="Hampl V."/>
        </authorList>
    </citation>
    <scope>NUCLEOTIDE SEQUENCE [LARGE SCALE GENOMIC DNA]</scope>
    <source>
        <strain evidence="1">ST1C</strain>
    </source>
</reference>
<feature type="non-terminal residue" evidence="1">
    <location>
        <position position="1"/>
    </location>
</feature>
<dbReference type="EMBL" id="SNRW01015408">
    <property type="protein sequence ID" value="KAA6370409.1"/>
    <property type="molecule type" value="Genomic_DNA"/>
</dbReference>
<organism evidence="1 2">
    <name type="scientific">Streblomastix strix</name>
    <dbReference type="NCBI Taxonomy" id="222440"/>
    <lineage>
        <taxon>Eukaryota</taxon>
        <taxon>Metamonada</taxon>
        <taxon>Preaxostyla</taxon>
        <taxon>Oxymonadida</taxon>
        <taxon>Streblomastigidae</taxon>
        <taxon>Streblomastix</taxon>
    </lineage>
</organism>
<name>A0A5J4UIK4_9EUKA</name>
<dbReference type="Proteomes" id="UP000324800">
    <property type="component" value="Unassembled WGS sequence"/>
</dbReference>
<dbReference type="AlphaFoldDB" id="A0A5J4UIK4"/>
<feature type="non-terminal residue" evidence="1">
    <location>
        <position position="368"/>
    </location>
</feature>